<evidence type="ECO:0000256" key="1">
    <source>
        <dbReference type="SAM" id="Phobius"/>
    </source>
</evidence>
<keyword evidence="3" id="KW-1185">Reference proteome</keyword>
<evidence type="ECO:0000313" key="2">
    <source>
        <dbReference type="EMBL" id="OYD08253.1"/>
    </source>
</evidence>
<dbReference type="OrthoDB" id="1926204at2"/>
<proteinExistence type="predicted"/>
<keyword evidence="1" id="KW-0812">Transmembrane</keyword>
<dbReference type="Proteomes" id="UP000215459">
    <property type="component" value="Unassembled WGS sequence"/>
</dbReference>
<sequence>MIGLLVKLIVCPSVVLLSTAMFADVYYPYIYQPIIVGLVLAVVGHMMELLLLKRGTFWLSNIMDFIAATAIVYFSAFFFAGAQMTVIGALLTGFLLTVAEYFQHLWLIRTGKTQKAV</sequence>
<organism evidence="2 3">
    <name type="scientific">Paludifilum halophilum</name>
    <dbReference type="NCBI Taxonomy" id="1642702"/>
    <lineage>
        <taxon>Bacteria</taxon>
        <taxon>Bacillati</taxon>
        <taxon>Bacillota</taxon>
        <taxon>Bacilli</taxon>
        <taxon>Bacillales</taxon>
        <taxon>Thermoactinomycetaceae</taxon>
        <taxon>Paludifilum</taxon>
    </lineage>
</organism>
<dbReference type="EMBL" id="NOWF01000003">
    <property type="protein sequence ID" value="OYD08253.1"/>
    <property type="molecule type" value="Genomic_DNA"/>
</dbReference>
<keyword evidence="1" id="KW-1133">Transmembrane helix</keyword>
<feature type="transmembrane region" description="Helical" evidence="1">
    <location>
        <begin position="86"/>
        <end position="108"/>
    </location>
</feature>
<keyword evidence="1" id="KW-0472">Membrane</keyword>
<evidence type="ECO:0000313" key="3">
    <source>
        <dbReference type="Proteomes" id="UP000215459"/>
    </source>
</evidence>
<evidence type="ECO:0008006" key="4">
    <source>
        <dbReference type="Google" id="ProtNLM"/>
    </source>
</evidence>
<reference evidence="2 3" key="1">
    <citation type="submission" date="2017-07" db="EMBL/GenBank/DDBJ databases">
        <title>The genome sequence of Paludifilum halophilum highlights mechanisms for microbial adaptation to high salt environemnts.</title>
        <authorList>
            <person name="Belbahri L."/>
        </authorList>
    </citation>
    <scope>NUCLEOTIDE SEQUENCE [LARGE SCALE GENOMIC DNA]</scope>
    <source>
        <strain evidence="2 3">DSM 102817</strain>
    </source>
</reference>
<name>A0A235B7G9_9BACL</name>
<accession>A0A235B7G9</accession>
<dbReference type="Pfam" id="PF10710">
    <property type="entry name" value="DUF2512"/>
    <property type="match status" value="1"/>
</dbReference>
<feature type="transmembrane region" description="Helical" evidence="1">
    <location>
        <begin position="58"/>
        <end position="80"/>
    </location>
</feature>
<dbReference type="RefSeq" id="WP_094263558.1">
    <property type="nucleotide sequence ID" value="NZ_NOWF01000003.1"/>
</dbReference>
<protein>
    <recommendedName>
        <fullName evidence="4">DUF2512 domain-containing protein</fullName>
    </recommendedName>
</protein>
<dbReference type="InterPro" id="IPR019649">
    <property type="entry name" value="DUF2512"/>
</dbReference>
<comment type="caution">
    <text evidence="2">The sequence shown here is derived from an EMBL/GenBank/DDBJ whole genome shotgun (WGS) entry which is preliminary data.</text>
</comment>
<feature type="transmembrane region" description="Helical" evidence="1">
    <location>
        <begin position="29"/>
        <end position="51"/>
    </location>
</feature>
<feature type="transmembrane region" description="Helical" evidence="1">
    <location>
        <begin position="5"/>
        <end position="23"/>
    </location>
</feature>
<gene>
    <name evidence="2" type="ORF">CHM34_05210</name>
</gene>
<dbReference type="AlphaFoldDB" id="A0A235B7G9"/>